<dbReference type="NCBIfam" id="TIGR01868">
    <property type="entry name" value="casD_Cas5e"/>
    <property type="match status" value="1"/>
</dbReference>
<dbReference type="EMBL" id="CP128986">
    <property type="protein sequence ID" value="WOC11284.1"/>
    <property type="molecule type" value="Genomic_DNA"/>
</dbReference>
<dbReference type="Pfam" id="PF09704">
    <property type="entry name" value="Cas_Cas5d"/>
    <property type="match status" value="1"/>
</dbReference>
<dbReference type="GO" id="GO:0003723">
    <property type="term" value="F:RNA binding"/>
    <property type="evidence" value="ECO:0007669"/>
    <property type="project" value="InterPro"/>
</dbReference>
<dbReference type="Gene3D" id="3.30.70.2660">
    <property type="match status" value="1"/>
</dbReference>
<sequence>MSTLLIDLSAPHQSWGDSSRFTQRQTRSEPTKSGVVGLLAAALGRRRTDPIEDLAALTFGVRTDQAGHLERDFQTEIDWRTRKAKSLTNRYYLADAKFVAAVGGPRELLEGVAEALRTPTFPLYLGRRAFPPAGPVFGRIVDVTVADALRGAEWIASVRHRRLQGASVRLPIVRDAGDRELAAETIRDLPISFDPEHRQYEWRDVVHEVVEVDNPDSRRPQSHKDWLAALGGS</sequence>
<evidence type="ECO:0000256" key="1">
    <source>
        <dbReference type="ARBA" id="ARBA00023118"/>
    </source>
</evidence>
<name>A0AA97CT26_9ACTN</name>
<dbReference type="InterPro" id="IPR013422">
    <property type="entry name" value="CRISPR-assoc_prot_Cas5_N"/>
</dbReference>
<dbReference type="GO" id="GO:0043571">
    <property type="term" value="P:maintenance of CRISPR repeat elements"/>
    <property type="evidence" value="ECO:0007669"/>
    <property type="project" value="InterPro"/>
</dbReference>
<dbReference type="InterPro" id="IPR021124">
    <property type="entry name" value="CRISPR-assoc_prot_Cas5"/>
</dbReference>
<keyword evidence="1" id="KW-0051">Antiviral defense</keyword>
<dbReference type="RefSeq" id="WP_420040609.1">
    <property type="nucleotide sequence ID" value="NZ_CP128986.1"/>
</dbReference>
<dbReference type="CDD" id="cd09756">
    <property type="entry name" value="Cas5_I-E"/>
    <property type="match status" value="1"/>
</dbReference>
<accession>A0AA97CT26</accession>
<evidence type="ECO:0000313" key="2">
    <source>
        <dbReference type="EMBL" id="WOC11284.1"/>
    </source>
</evidence>
<gene>
    <name evidence="2" type="ORF">MP11Mi_03510</name>
</gene>
<evidence type="ECO:0008006" key="3">
    <source>
        <dbReference type="Google" id="ProtNLM"/>
    </source>
</evidence>
<dbReference type="InterPro" id="IPR010147">
    <property type="entry name" value="CRISPR-assoc_prot_CasD"/>
</dbReference>
<dbReference type="GO" id="GO:0051607">
    <property type="term" value="P:defense response to virus"/>
    <property type="evidence" value="ECO:0007669"/>
    <property type="project" value="UniProtKB-KW"/>
</dbReference>
<protein>
    <recommendedName>
        <fullName evidence="3">Type I-E CRISPR-associated protein Cas5/CasD</fullName>
    </recommendedName>
</protein>
<dbReference type="AlphaFoldDB" id="A0AA97CT26"/>
<reference evidence="2" key="1">
    <citation type="submission" date="2023-06" db="EMBL/GenBank/DDBJ databases">
        <title>Gordonia sp. nov. and Pseudochrobactrum sp. nov., two species isolated from the burying beetle Nicrophorus vespilloides.</title>
        <authorList>
            <person name="Poehlein A."/>
            <person name="Guzman J."/>
            <person name="Daniel R."/>
            <person name="Vilcinskas A."/>
        </authorList>
    </citation>
    <scope>NUCLEOTIDE SEQUENCE</scope>
    <source>
        <strain evidence="2">MP11Mi</strain>
    </source>
</reference>
<organism evidence="2">
    <name type="scientific">Gordonia sp. MP11Mi</name>
    <dbReference type="NCBI Taxonomy" id="3022769"/>
    <lineage>
        <taxon>Bacteria</taxon>
        <taxon>Bacillati</taxon>
        <taxon>Actinomycetota</taxon>
        <taxon>Actinomycetes</taxon>
        <taxon>Mycobacteriales</taxon>
        <taxon>Gordoniaceae</taxon>
        <taxon>Gordonia</taxon>
    </lineage>
</organism>
<dbReference type="NCBIfam" id="TIGR02593">
    <property type="entry name" value="CRISPR_cas5"/>
    <property type="match status" value="1"/>
</dbReference>
<proteinExistence type="predicted"/>